<evidence type="ECO:0000256" key="6">
    <source>
        <dbReference type="ARBA" id="ARBA00022777"/>
    </source>
</evidence>
<dbReference type="Pfam" id="PF02518">
    <property type="entry name" value="HATPase_c"/>
    <property type="match status" value="1"/>
</dbReference>
<dbReference type="AlphaFoldDB" id="A0A923MMC9"/>
<dbReference type="InterPro" id="IPR003594">
    <property type="entry name" value="HATPase_dom"/>
</dbReference>
<dbReference type="InterPro" id="IPR011712">
    <property type="entry name" value="Sig_transdc_His_kin_sub3_dim/P"/>
</dbReference>
<dbReference type="InterPro" id="IPR050482">
    <property type="entry name" value="Sensor_HK_TwoCompSys"/>
</dbReference>
<comment type="caution">
    <text evidence="12">The sequence shown here is derived from an EMBL/GenBank/DDBJ whole genome shotgun (WGS) entry which is preliminary data.</text>
</comment>
<proteinExistence type="predicted"/>
<protein>
    <recommendedName>
        <fullName evidence="2">histidine kinase</fullName>
        <ecNumber evidence="2">2.7.13.3</ecNumber>
    </recommendedName>
</protein>
<dbReference type="Gene3D" id="3.30.565.10">
    <property type="entry name" value="Histidine kinase-like ATPase, C-terminal domain"/>
    <property type="match status" value="1"/>
</dbReference>
<evidence type="ECO:0000256" key="5">
    <source>
        <dbReference type="ARBA" id="ARBA00022741"/>
    </source>
</evidence>
<evidence type="ECO:0000256" key="7">
    <source>
        <dbReference type="ARBA" id="ARBA00022840"/>
    </source>
</evidence>
<dbReference type="GO" id="GO:0000155">
    <property type="term" value="F:phosphorelay sensor kinase activity"/>
    <property type="evidence" value="ECO:0007669"/>
    <property type="project" value="InterPro"/>
</dbReference>
<keyword evidence="13" id="KW-1185">Reference proteome</keyword>
<dbReference type="Pfam" id="PF07730">
    <property type="entry name" value="HisKA_3"/>
    <property type="match status" value="1"/>
</dbReference>
<dbReference type="GO" id="GO:0005524">
    <property type="term" value="F:ATP binding"/>
    <property type="evidence" value="ECO:0007669"/>
    <property type="project" value="UniProtKB-KW"/>
</dbReference>
<keyword evidence="5" id="KW-0547">Nucleotide-binding</keyword>
<evidence type="ECO:0000256" key="8">
    <source>
        <dbReference type="ARBA" id="ARBA00023012"/>
    </source>
</evidence>
<keyword evidence="7" id="KW-0067">ATP-binding</keyword>
<dbReference type="InterPro" id="IPR007891">
    <property type="entry name" value="CHASE3"/>
</dbReference>
<dbReference type="Gene3D" id="1.20.5.1930">
    <property type="match status" value="1"/>
</dbReference>
<dbReference type="Pfam" id="PF05227">
    <property type="entry name" value="CHASE3"/>
    <property type="match status" value="1"/>
</dbReference>
<dbReference type="CDD" id="cd19410">
    <property type="entry name" value="HK9-like_sensor"/>
    <property type="match status" value="1"/>
</dbReference>
<evidence type="ECO:0000256" key="2">
    <source>
        <dbReference type="ARBA" id="ARBA00012438"/>
    </source>
</evidence>
<keyword evidence="10" id="KW-1133">Transmembrane helix</keyword>
<feature type="region of interest" description="Disordered" evidence="9">
    <location>
        <begin position="443"/>
        <end position="466"/>
    </location>
</feature>
<dbReference type="EMBL" id="JACORT010000001">
    <property type="protein sequence ID" value="MBC5781778.1"/>
    <property type="molecule type" value="Genomic_DNA"/>
</dbReference>
<dbReference type="GO" id="GO:0046983">
    <property type="term" value="F:protein dimerization activity"/>
    <property type="evidence" value="ECO:0007669"/>
    <property type="project" value="InterPro"/>
</dbReference>
<organism evidence="12 13">
    <name type="scientific">Ramlibacter cellulosilyticus</name>
    <dbReference type="NCBI Taxonomy" id="2764187"/>
    <lineage>
        <taxon>Bacteria</taxon>
        <taxon>Pseudomonadati</taxon>
        <taxon>Pseudomonadota</taxon>
        <taxon>Betaproteobacteria</taxon>
        <taxon>Burkholderiales</taxon>
        <taxon>Comamonadaceae</taxon>
        <taxon>Ramlibacter</taxon>
    </lineage>
</organism>
<name>A0A923MMC9_9BURK</name>
<gene>
    <name evidence="12" type="ORF">H8N03_02410</name>
</gene>
<feature type="domain" description="Histidine kinase" evidence="11">
    <location>
        <begin position="253"/>
        <end position="446"/>
    </location>
</feature>
<dbReference type="InterPro" id="IPR036890">
    <property type="entry name" value="HATPase_C_sf"/>
</dbReference>
<keyword evidence="3" id="KW-0597">Phosphoprotein</keyword>
<dbReference type="SUPFAM" id="SSF55874">
    <property type="entry name" value="ATPase domain of HSP90 chaperone/DNA topoisomerase II/histidine kinase"/>
    <property type="match status" value="1"/>
</dbReference>
<keyword evidence="8" id="KW-0902">Two-component regulatory system</keyword>
<keyword evidence="4" id="KW-0808">Transferase</keyword>
<evidence type="ECO:0000313" key="12">
    <source>
        <dbReference type="EMBL" id="MBC5781778.1"/>
    </source>
</evidence>
<evidence type="ECO:0000256" key="10">
    <source>
        <dbReference type="SAM" id="Phobius"/>
    </source>
</evidence>
<dbReference type="PROSITE" id="PS50109">
    <property type="entry name" value="HIS_KIN"/>
    <property type="match status" value="1"/>
</dbReference>
<dbReference type="Proteomes" id="UP000608513">
    <property type="component" value="Unassembled WGS sequence"/>
</dbReference>
<sequence length="466" mass="51397">MSSFASSRGAISLILALLSALVLIGISETGNRQSSQALDRIEASTRTRNDVNQLLQQVLDAETGSRGYLLTGDPRYLEPYNAAVADIGKTLDVLRRSYPPEAAESATLSQLTRNVQRKLAEMDISVRMRKQGNEETWKFVLLSDVGKEQMDAIREQAGQLVKSATAAMVTAQHQVQRSLRLARGGISIVTLAALLAFYLYLRQTTRLKRADEQQQAALQQERDLLETQVRERTASLAQLATHLQQVREDERGHLARELHDELGALLTAAKLDVARLKSRMGEQPPEVLERLRHLTETLNSGIALKRRIIEDLRPSSLANLGLTPSLEILAREFSERSGVEVACSLEAVELDEDRQLTVYRTVQESLTNVGKYAEAQQVDISVRNYSNHVEVEVRDDGRGFELQAVRPTTHGLAGMRHRVEAAGGRLTVHSRPGHGTRILAMLPKTGGSRGESEAEAPEPAAIDSPS</sequence>
<dbReference type="InterPro" id="IPR005467">
    <property type="entry name" value="His_kinase_dom"/>
</dbReference>
<comment type="catalytic activity">
    <reaction evidence="1">
        <text>ATP + protein L-histidine = ADP + protein N-phospho-L-histidine.</text>
        <dbReference type="EC" id="2.7.13.3"/>
    </reaction>
</comment>
<dbReference type="PANTHER" id="PTHR24421">
    <property type="entry name" value="NITRATE/NITRITE SENSOR PROTEIN NARX-RELATED"/>
    <property type="match status" value="1"/>
</dbReference>
<keyword evidence="10" id="KW-0472">Membrane</keyword>
<feature type="transmembrane region" description="Helical" evidence="10">
    <location>
        <begin position="181"/>
        <end position="201"/>
    </location>
</feature>
<dbReference type="CDD" id="cd16917">
    <property type="entry name" value="HATPase_UhpB-NarQ-NarX-like"/>
    <property type="match status" value="1"/>
</dbReference>
<dbReference type="RefSeq" id="WP_187074523.1">
    <property type="nucleotide sequence ID" value="NZ_JACORT010000001.1"/>
</dbReference>
<accession>A0A923MMC9</accession>
<reference evidence="12" key="1">
    <citation type="submission" date="2020-08" db="EMBL/GenBank/DDBJ databases">
        <title>Ramlibacter sp. USB13 16S ribosomal RNA gene genome sequencing and assembly.</title>
        <authorList>
            <person name="Kang M."/>
        </authorList>
    </citation>
    <scope>NUCLEOTIDE SEQUENCE</scope>
    <source>
        <strain evidence="12">USB13</strain>
    </source>
</reference>
<dbReference type="GO" id="GO:0016020">
    <property type="term" value="C:membrane"/>
    <property type="evidence" value="ECO:0007669"/>
    <property type="project" value="InterPro"/>
</dbReference>
<dbReference type="PANTHER" id="PTHR24421:SF10">
    <property type="entry name" value="NITRATE_NITRITE SENSOR PROTEIN NARQ"/>
    <property type="match status" value="1"/>
</dbReference>
<evidence type="ECO:0000256" key="3">
    <source>
        <dbReference type="ARBA" id="ARBA00022553"/>
    </source>
</evidence>
<dbReference type="EC" id="2.7.13.3" evidence="2"/>
<evidence type="ECO:0000256" key="9">
    <source>
        <dbReference type="SAM" id="MobiDB-lite"/>
    </source>
</evidence>
<keyword evidence="6" id="KW-0418">Kinase</keyword>
<evidence type="ECO:0000256" key="1">
    <source>
        <dbReference type="ARBA" id="ARBA00000085"/>
    </source>
</evidence>
<keyword evidence="10" id="KW-0812">Transmembrane</keyword>
<evidence type="ECO:0000259" key="11">
    <source>
        <dbReference type="PROSITE" id="PS50109"/>
    </source>
</evidence>
<dbReference type="SMART" id="SM00387">
    <property type="entry name" value="HATPase_c"/>
    <property type="match status" value="1"/>
</dbReference>
<evidence type="ECO:0000256" key="4">
    <source>
        <dbReference type="ARBA" id="ARBA00022679"/>
    </source>
</evidence>
<evidence type="ECO:0000313" key="13">
    <source>
        <dbReference type="Proteomes" id="UP000608513"/>
    </source>
</evidence>
<feature type="compositionally biased region" description="Low complexity" evidence="9">
    <location>
        <begin position="457"/>
        <end position="466"/>
    </location>
</feature>